<dbReference type="SUPFAM" id="SSF159664">
    <property type="entry name" value="CobE/GbiG C-terminal domain-like"/>
    <property type="match status" value="1"/>
</dbReference>
<feature type="domain" description="CobE/GbiG C-terminal" evidence="2">
    <location>
        <begin position="24"/>
        <end position="134"/>
    </location>
</feature>
<protein>
    <submittedName>
        <fullName evidence="3">Protein CbiG</fullName>
        <ecNumber evidence="3">3.7.1.12</ecNumber>
    </submittedName>
</protein>
<accession>A0A078KBM9</accession>
<dbReference type="Proteomes" id="UP000032420">
    <property type="component" value="Chromosome I"/>
</dbReference>
<feature type="transmembrane region" description="Helical" evidence="1">
    <location>
        <begin position="12"/>
        <end position="30"/>
    </location>
</feature>
<dbReference type="HOGENOM" id="CLU_1727994_0_0_6"/>
<reference evidence="4" key="1">
    <citation type="submission" date="2014-07" db="EMBL/GenBank/DDBJ databases">
        <authorList>
            <person name="Santos-Garcia D."/>
        </authorList>
    </citation>
    <scope>NUCLEOTIDE SEQUENCE [LARGE SCALE GENOMIC DNA]</scope>
</reference>
<proteinExistence type="predicted"/>
<keyword evidence="1" id="KW-0472">Membrane</keyword>
<gene>
    <name evidence="3" type="primary">cbiG</name>
    <name evidence="3" type="ORF">CEM_294</name>
</gene>
<dbReference type="Pfam" id="PF01890">
    <property type="entry name" value="CbiG_C"/>
    <property type="match status" value="1"/>
</dbReference>
<evidence type="ECO:0000259" key="2">
    <source>
        <dbReference type="Pfam" id="PF01890"/>
    </source>
</evidence>
<feature type="transmembrane region" description="Helical" evidence="1">
    <location>
        <begin position="42"/>
        <end position="65"/>
    </location>
</feature>
<keyword evidence="3" id="KW-0378">Hydrolase</keyword>
<keyword evidence="1" id="KW-1133">Transmembrane helix</keyword>
<dbReference type="Gene3D" id="3.30.420.180">
    <property type="entry name" value="CobE/GbiG C-terminal domain"/>
    <property type="match status" value="1"/>
</dbReference>
<dbReference type="GO" id="GO:0043779">
    <property type="term" value="F:cobalt-precorrin-5A acetaldehyde-lyase activity"/>
    <property type="evidence" value="ECO:0007669"/>
    <property type="project" value="UniProtKB-EC"/>
</dbReference>
<dbReference type="EC" id="3.7.1.12" evidence="3"/>
<keyword evidence="4" id="KW-1185">Reference proteome</keyword>
<dbReference type="InterPro" id="IPR036518">
    <property type="entry name" value="CobE/GbiG_C_sf"/>
</dbReference>
<dbReference type="KEGG" id="eme:CEM_294"/>
<organism evidence="3 4">
    <name type="scientific">Candidatus Johnevansia muelleri</name>
    <dbReference type="NCBI Taxonomy" id="1495769"/>
    <lineage>
        <taxon>Bacteria</taxon>
        <taxon>Pseudomonadati</taxon>
        <taxon>Pseudomonadota</taxon>
        <taxon>Gammaproteobacteria</taxon>
        <taxon>Candidatus Johnevansiales</taxon>
        <taxon>Candidatus Johnevansiaceae</taxon>
        <taxon>Candidatus Johnevansia</taxon>
    </lineage>
</organism>
<evidence type="ECO:0000313" key="4">
    <source>
        <dbReference type="Proteomes" id="UP000032420"/>
    </source>
</evidence>
<dbReference type="STRING" id="1495769.CEM_294"/>
<evidence type="ECO:0000256" key="1">
    <source>
        <dbReference type="SAM" id="Phobius"/>
    </source>
</evidence>
<dbReference type="EMBL" id="LM655252">
    <property type="protein sequence ID" value="CDZ16546.1"/>
    <property type="molecule type" value="Genomic_DNA"/>
</dbReference>
<dbReference type="AlphaFoldDB" id="A0A078KBM9"/>
<evidence type="ECO:0000313" key="3">
    <source>
        <dbReference type="EMBL" id="CDZ16546.1"/>
    </source>
</evidence>
<dbReference type="GO" id="GO:0009236">
    <property type="term" value="P:cobalamin biosynthetic process"/>
    <property type="evidence" value="ECO:0007669"/>
    <property type="project" value="InterPro"/>
</dbReference>
<name>A0A078KBM9_9GAMM</name>
<dbReference type="InterPro" id="IPR002750">
    <property type="entry name" value="CobE/GbiG_C"/>
</dbReference>
<keyword evidence="1" id="KW-0812">Transmembrane</keyword>
<sequence length="151" mass="18076">MCIYILSRLIKIINIIKLFMQNYLIIGIGVRKNCILQELLELIMQLLILISINSNEIIFITTINYKYYESTIKKISKYLNCFIEYCPYNFYYILNYKNYQYSNRIYEKFNIYNVSENSAVYTNINLINTFSTLLFNIKTNFANITIINLII</sequence>